<organism evidence="10 11">
    <name type="scientific">Labedella populi</name>
    <dbReference type="NCBI Taxonomy" id="2498850"/>
    <lineage>
        <taxon>Bacteria</taxon>
        <taxon>Bacillati</taxon>
        <taxon>Actinomycetota</taxon>
        <taxon>Actinomycetes</taxon>
        <taxon>Micrococcales</taxon>
        <taxon>Microbacteriaceae</taxon>
        <taxon>Labedella</taxon>
    </lineage>
</organism>
<comment type="caution">
    <text evidence="10">The sequence shown here is derived from an EMBL/GenBank/DDBJ whole genome shotgun (WGS) entry which is preliminary data.</text>
</comment>
<evidence type="ECO:0000256" key="1">
    <source>
        <dbReference type="ARBA" id="ARBA00004651"/>
    </source>
</evidence>
<sequence>MSSPLETNPVVLARPNTTSATRRSAFVLAVRRAVRPARLLHAGKTAFAATIAWFLGGLLPGETADYAYYAPLGALIAMAPTLMDSMRSSVQTVAGLALGVVVAWGLIAAAAPPWIAVPVALFVGTALAGLTVLGPGKDYVPIAALFVLIIGGANANDYSIGYIAQMGLGMVIGIAVNLLVFPPLRVDDSAMALSALRRTGGRTLEAMAESLSTGGDGSGWEHELLTYESRLAEAATAVREARDSRRANPRARWMHYDVDEDLDDLAALRRCRVHLEAMGAVLRGSEHDRPLAELADAATRAPAAELIGGLARFMERWDEERAGSPGSENHVASEAREPAVVEQELRERTASAEAQPLVSSLAVAAGRMREDLEERRSSRTARPPREATRDRRPKR</sequence>
<evidence type="ECO:0000313" key="11">
    <source>
        <dbReference type="Proteomes" id="UP000288603"/>
    </source>
</evidence>
<evidence type="ECO:0000259" key="9">
    <source>
        <dbReference type="Pfam" id="PF13515"/>
    </source>
</evidence>
<accession>A0A444QFA0</accession>
<keyword evidence="3 8" id="KW-0812">Transmembrane</keyword>
<evidence type="ECO:0000256" key="7">
    <source>
        <dbReference type="SAM" id="MobiDB-lite"/>
    </source>
</evidence>
<protein>
    <recommendedName>
        <fullName evidence="9">Integral membrane bound transporter domain-containing protein</fullName>
    </recommendedName>
</protein>
<evidence type="ECO:0000256" key="8">
    <source>
        <dbReference type="SAM" id="Phobius"/>
    </source>
</evidence>
<dbReference type="PANTHER" id="PTHR30509:SF9">
    <property type="entry name" value="MULTIDRUG RESISTANCE PROTEIN MDTO"/>
    <property type="match status" value="1"/>
</dbReference>
<evidence type="ECO:0000256" key="5">
    <source>
        <dbReference type="ARBA" id="ARBA00023136"/>
    </source>
</evidence>
<feature type="compositionally biased region" description="Basic and acidic residues" evidence="7">
    <location>
        <begin position="331"/>
        <end position="350"/>
    </location>
</feature>
<evidence type="ECO:0000256" key="4">
    <source>
        <dbReference type="ARBA" id="ARBA00022989"/>
    </source>
</evidence>
<dbReference type="Proteomes" id="UP000288603">
    <property type="component" value="Unassembled WGS sequence"/>
</dbReference>
<comment type="subcellular location">
    <subcellularLocation>
        <location evidence="1">Cell membrane</location>
        <topology evidence="1">Multi-pass membrane protein</topology>
    </subcellularLocation>
</comment>
<evidence type="ECO:0000256" key="2">
    <source>
        <dbReference type="ARBA" id="ARBA00022475"/>
    </source>
</evidence>
<keyword evidence="4 8" id="KW-1133">Transmembrane helix</keyword>
<dbReference type="AlphaFoldDB" id="A0A444QFA0"/>
<name>A0A444QFA0_9MICO</name>
<dbReference type="RefSeq" id="WP_128497475.1">
    <property type="nucleotide sequence ID" value="NZ_RZNC01000001.1"/>
</dbReference>
<keyword evidence="11" id="KW-1185">Reference proteome</keyword>
<keyword evidence="5 8" id="KW-0472">Membrane</keyword>
<dbReference type="Pfam" id="PF13515">
    <property type="entry name" value="FUSC_2"/>
    <property type="match status" value="1"/>
</dbReference>
<dbReference type="PANTHER" id="PTHR30509">
    <property type="entry name" value="P-HYDROXYBENZOIC ACID EFFLUX PUMP SUBUNIT-RELATED"/>
    <property type="match status" value="1"/>
</dbReference>
<evidence type="ECO:0000256" key="6">
    <source>
        <dbReference type="ARBA" id="ARBA00043993"/>
    </source>
</evidence>
<dbReference type="OrthoDB" id="3579456at2"/>
<feature type="transmembrane region" description="Helical" evidence="8">
    <location>
        <begin position="90"/>
        <end position="108"/>
    </location>
</feature>
<dbReference type="EMBL" id="RZNC01000001">
    <property type="protein sequence ID" value="RWZ68205.1"/>
    <property type="molecule type" value="Genomic_DNA"/>
</dbReference>
<feature type="transmembrane region" description="Helical" evidence="8">
    <location>
        <begin position="162"/>
        <end position="181"/>
    </location>
</feature>
<dbReference type="InterPro" id="IPR049453">
    <property type="entry name" value="Memb_transporter_dom"/>
</dbReference>
<reference evidence="10 11" key="1">
    <citation type="submission" date="2018-12" db="EMBL/GenBank/DDBJ databases">
        <authorList>
            <person name="Li F."/>
        </authorList>
    </citation>
    <scope>NUCLEOTIDE SEQUENCE [LARGE SCALE GENOMIC DNA]</scope>
    <source>
        <strain evidence="10 11">8H24J-4-2</strain>
    </source>
</reference>
<proteinExistence type="inferred from homology"/>
<keyword evidence="2" id="KW-1003">Cell membrane</keyword>
<comment type="similarity">
    <text evidence="6">Belongs to the YccS/YhfK family.</text>
</comment>
<feature type="region of interest" description="Disordered" evidence="7">
    <location>
        <begin position="319"/>
        <end position="395"/>
    </location>
</feature>
<feature type="compositionally biased region" description="Basic and acidic residues" evidence="7">
    <location>
        <begin position="367"/>
        <end position="395"/>
    </location>
</feature>
<evidence type="ECO:0000313" key="10">
    <source>
        <dbReference type="EMBL" id="RWZ68205.1"/>
    </source>
</evidence>
<feature type="domain" description="Integral membrane bound transporter" evidence="9">
    <location>
        <begin position="51"/>
        <end position="176"/>
    </location>
</feature>
<dbReference type="GO" id="GO:0005886">
    <property type="term" value="C:plasma membrane"/>
    <property type="evidence" value="ECO:0007669"/>
    <property type="project" value="UniProtKB-SubCell"/>
</dbReference>
<gene>
    <name evidence="10" type="ORF">ELQ92_02945</name>
</gene>
<feature type="transmembrane region" description="Helical" evidence="8">
    <location>
        <begin position="139"/>
        <end position="156"/>
    </location>
</feature>
<evidence type="ECO:0000256" key="3">
    <source>
        <dbReference type="ARBA" id="ARBA00022692"/>
    </source>
</evidence>